<dbReference type="Gene3D" id="2.60.120.920">
    <property type="match status" value="1"/>
</dbReference>
<organism evidence="2 3">
    <name type="scientific">Meloidogyne enterolobii</name>
    <name type="common">Root-knot nematode worm</name>
    <name type="synonym">Meloidogyne mayaguensis</name>
    <dbReference type="NCBI Taxonomy" id="390850"/>
    <lineage>
        <taxon>Eukaryota</taxon>
        <taxon>Metazoa</taxon>
        <taxon>Ecdysozoa</taxon>
        <taxon>Nematoda</taxon>
        <taxon>Chromadorea</taxon>
        <taxon>Rhabditida</taxon>
        <taxon>Tylenchina</taxon>
        <taxon>Tylenchomorpha</taxon>
        <taxon>Tylenchoidea</taxon>
        <taxon>Meloidogynidae</taxon>
        <taxon>Meloidogyninae</taxon>
        <taxon>Meloidogyne</taxon>
    </lineage>
</organism>
<evidence type="ECO:0000256" key="1">
    <source>
        <dbReference type="SAM" id="Coils"/>
    </source>
</evidence>
<comment type="caution">
    <text evidence="2">The sequence shown here is derived from an EMBL/GenBank/DDBJ whole genome shotgun (WGS) entry which is preliminary data.</text>
</comment>
<evidence type="ECO:0000313" key="3">
    <source>
        <dbReference type="Proteomes" id="UP000580250"/>
    </source>
</evidence>
<evidence type="ECO:0000313" key="2">
    <source>
        <dbReference type="EMBL" id="CAD2193234.1"/>
    </source>
</evidence>
<dbReference type="EMBL" id="CAJEWN010001014">
    <property type="protein sequence ID" value="CAD2193234.1"/>
    <property type="molecule type" value="Genomic_DNA"/>
</dbReference>
<dbReference type="Proteomes" id="UP000580250">
    <property type="component" value="Unassembled WGS sequence"/>
</dbReference>
<accession>A0A6V7X1S5</accession>
<sequence>MAEESDWILVEKEGNDFKKLETNFENLQKEFVEEKEKTVNLKRKNNFLEDELKEMDKKIQKIDSEHKNEIEEMKDKFQKLIDKFQQLKDENDKKDEKINSLGGEINEKFAGLIKLNNLNYVVFVKIRNKWSEIEHIGNIYGNGFVDIINDESIKYINCLEGRGGSVRMFVVYAKNSFDKPQNCLNYSLFYFEIKCKLEGYFNNWGKLMRIGLKNLNTNKYIYFTAKYVSNVIEKEESFHTPTTYWNDNYILGCGLVYPPNNKMNEFPYIFLTKNGKQIGKGILLKDNFESYKLFVTLEGCSVEANFGNNLEIKPFKYDMSNHLVVTEFY</sequence>
<feature type="coiled-coil region" evidence="1">
    <location>
        <begin position="10"/>
        <end position="104"/>
    </location>
</feature>
<proteinExistence type="predicted"/>
<keyword evidence="1" id="KW-0175">Coiled coil</keyword>
<gene>
    <name evidence="2" type="ORF">MENT_LOCUS46169</name>
</gene>
<dbReference type="OrthoDB" id="258495at2759"/>
<protein>
    <submittedName>
        <fullName evidence="2">Uncharacterized protein</fullName>
    </submittedName>
</protein>
<dbReference type="InterPro" id="IPR043136">
    <property type="entry name" value="B30.2/SPRY_sf"/>
</dbReference>
<name>A0A6V7X1S5_MELEN</name>
<reference evidence="2 3" key="1">
    <citation type="submission" date="2020-08" db="EMBL/GenBank/DDBJ databases">
        <authorList>
            <person name="Koutsovoulos G."/>
            <person name="Danchin GJ E."/>
        </authorList>
    </citation>
    <scope>NUCLEOTIDE SEQUENCE [LARGE SCALE GENOMIC DNA]</scope>
</reference>
<dbReference type="AlphaFoldDB" id="A0A6V7X1S5"/>